<evidence type="ECO:0000313" key="5">
    <source>
        <dbReference type="Proteomes" id="UP000053732"/>
    </source>
</evidence>
<dbReference type="CDD" id="cd04514">
    <property type="entry name" value="Taspase1_like"/>
    <property type="match status" value="1"/>
</dbReference>
<evidence type="ECO:0000256" key="2">
    <source>
        <dbReference type="PIRSR" id="PIRSR600246-3"/>
    </source>
</evidence>
<feature type="active site" description="Nucleophile" evidence="1">
    <location>
        <position position="286"/>
    </location>
</feature>
<keyword evidence="5" id="KW-1185">Reference proteome</keyword>
<dbReference type="InterPro" id="IPR037464">
    <property type="entry name" value="Taspase1"/>
</dbReference>
<dbReference type="EMBL" id="HG793149">
    <property type="protein sequence ID" value="CRL25931.1"/>
    <property type="molecule type" value="Genomic_DNA"/>
</dbReference>
<dbReference type="Proteomes" id="UP000053732">
    <property type="component" value="Unassembled WGS sequence"/>
</dbReference>
<reference evidence="4 5" key="1">
    <citation type="journal article" date="2014" name="Nat. Commun.">
        <title>Multiple recent horizontal transfers of a large genomic region in cheese making fungi.</title>
        <authorList>
            <person name="Cheeseman K."/>
            <person name="Ropars J."/>
            <person name="Renault P."/>
            <person name="Dupont J."/>
            <person name="Gouzy J."/>
            <person name="Branca A."/>
            <person name="Abraham A.L."/>
            <person name="Ceppi M."/>
            <person name="Conseiller E."/>
            <person name="Debuchy R."/>
            <person name="Malagnac F."/>
            <person name="Goarin A."/>
            <person name="Silar P."/>
            <person name="Lacoste S."/>
            <person name="Sallet E."/>
            <person name="Bensimon A."/>
            <person name="Giraud T."/>
            <person name="Brygoo Y."/>
        </authorList>
    </citation>
    <scope>NUCLEOTIDE SEQUENCE [LARGE SCALE GENOMIC DNA]</scope>
    <source>
        <strain evidence="5">FM 013</strain>
    </source>
</reference>
<sequence length="556" mass="59852">MSQTSGNEGVCAIFIHAGAGFHSHENEHKHLKACEVAALKAMAFLKSGGTAIDAVEAALMVLEDNPITNAGFGSNLNAKGVVEGDASIVDHHGLSGAVGAVPNIRNPIMLARKIYDKANLQMGMSRVPPNFLVGEGAKDFAWEHGMVIMPEEALISPVALERYNVWAAEVNDYESETRGEAIDPWIRRPMTPLDTRLERLERASQSGARTASHAVDEEIRTLPNPTLFADVKGRPGASLEHQTQKKAKRSTSHLPVRPVSPLSTSRDGSPDAADSEQDEEDLITDTVGAIAIDKYGNIAAGSSSGGIGMKHRGRIGPAALIGIGTHVIPQDPTDPDGTTCAVITSGTGELIASTLAASTCAQRMYYSQKMGDNGIFTQVMEEEALKAWMKREFNEHSAVSNSVLFGALGVVIVKKNNSGIELYFAHNTDSFAIASMSSNSSRPSCLMSRGSRGTIAQGGCRIKFQDYSKPLCSADFLICWYSLMDKVVFALNDLYLLQSGPSPLRSLRCYTQFPVVFLGSSTPMFHSHGDRMTKPAIAQMAVFLSWTASFFETGHR</sequence>
<dbReference type="Gene3D" id="3.60.20.30">
    <property type="entry name" value="(Glycosyl)asparaginase"/>
    <property type="match status" value="1"/>
</dbReference>
<dbReference type="PANTHER" id="PTHR10188">
    <property type="entry name" value="L-ASPARAGINASE"/>
    <property type="match status" value="1"/>
</dbReference>
<feature type="site" description="Cleavage; by autolysis" evidence="2">
    <location>
        <begin position="285"/>
        <end position="286"/>
    </location>
</feature>
<dbReference type="InterPro" id="IPR000246">
    <property type="entry name" value="Peptidase_T2"/>
</dbReference>
<gene>
    <name evidence="4" type="ORF">PCAMFM013_S016g000212</name>
</gene>
<accession>A0A0G4PIB2</accession>
<dbReference type="SUPFAM" id="SSF56235">
    <property type="entry name" value="N-terminal nucleophile aminohydrolases (Ntn hydrolases)"/>
    <property type="match status" value="1"/>
</dbReference>
<proteinExistence type="predicted"/>
<feature type="region of interest" description="Disordered" evidence="3">
    <location>
        <begin position="203"/>
        <end position="281"/>
    </location>
</feature>
<organism evidence="4 5">
    <name type="scientific">Penicillium camemberti (strain FM 013)</name>
    <dbReference type="NCBI Taxonomy" id="1429867"/>
    <lineage>
        <taxon>Eukaryota</taxon>
        <taxon>Fungi</taxon>
        <taxon>Dikarya</taxon>
        <taxon>Ascomycota</taxon>
        <taxon>Pezizomycotina</taxon>
        <taxon>Eurotiomycetes</taxon>
        <taxon>Eurotiomycetidae</taxon>
        <taxon>Eurotiales</taxon>
        <taxon>Aspergillaceae</taxon>
        <taxon>Penicillium</taxon>
    </lineage>
</organism>
<evidence type="ECO:0000313" key="4">
    <source>
        <dbReference type="EMBL" id="CRL25931.1"/>
    </source>
</evidence>
<dbReference type="GO" id="GO:0004298">
    <property type="term" value="F:threonine-type endopeptidase activity"/>
    <property type="evidence" value="ECO:0007669"/>
    <property type="project" value="InterPro"/>
</dbReference>
<protein>
    <submittedName>
        <fullName evidence="4">Peptidase T2, asparaginase 2</fullName>
    </submittedName>
</protein>
<name>A0A0G4PIB2_PENC3</name>
<dbReference type="PANTHER" id="PTHR10188:SF8">
    <property type="entry name" value="THREONINE ASPARTASE 1"/>
    <property type="match status" value="1"/>
</dbReference>
<evidence type="ECO:0000256" key="1">
    <source>
        <dbReference type="PIRSR" id="PIRSR600246-1"/>
    </source>
</evidence>
<dbReference type="GO" id="GO:0005737">
    <property type="term" value="C:cytoplasm"/>
    <property type="evidence" value="ECO:0007669"/>
    <property type="project" value="TreeGrafter"/>
</dbReference>
<evidence type="ECO:0000256" key="3">
    <source>
        <dbReference type="SAM" id="MobiDB-lite"/>
    </source>
</evidence>
<dbReference type="AlphaFoldDB" id="A0A0G4PIB2"/>
<dbReference type="Pfam" id="PF01112">
    <property type="entry name" value="Asparaginase_2"/>
    <property type="match status" value="2"/>
</dbReference>
<dbReference type="InterPro" id="IPR029055">
    <property type="entry name" value="Ntn_hydrolases_N"/>
</dbReference>
<dbReference type="FunFam" id="3.60.20.30:FF:000007">
    <property type="entry name" value="Similar to threonine aspartase"/>
    <property type="match status" value="1"/>
</dbReference>
<dbReference type="STRING" id="1429867.A0A0G4PIB2"/>
<dbReference type="GO" id="GO:0051604">
    <property type="term" value="P:protein maturation"/>
    <property type="evidence" value="ECO:0007669"/>
    <property type="project" value="TreeGrafter"/>
</dbReference>